<protein>
    <submittedName>
        <fullName evidence="1">Uncharacterized protein</fullName>
    </submittedName>
</protein>
<reference evidence="1 2" key="1">
    <citation type="submission" date="2018-05" db="EMBL/GenBank/DDBJ databases">
        <title>Leucothrix arctica sp. nov., isolated from Arctic seawater.</title>
        <authorList>
            <person name="Choi A."/>
            <person name="Baek K."/>
        </authorList>
    </citation>
    <scope>NUCLEOTIDE SEQUENCE [LARGE SCALE GENOMIC DNA]</scope>
    <source>
        <strain evidence="1 2">JCM 18388</strain>
    </source>
</reference>
<dbReference type="OrthoDB" id="5625825at2"/>
<sequence length="74" mass="8203">MDRYTPKPQTVTEAKQRLLAVQPKKPDYLESIKKHPAASVGVAVAAGIMARSVVKNKRLPPGFWSLGMFLLKKL</sequence>
<dbReference type="EMBL" id="QGKM01000007">
    <property type="protein sequence ID" value="PWQ99888.1"/>
    <property type="molecule type" value="Genomic_DNA"/>
</dbReference>
<keyword evidence="2" id="KW-1185">Reference proteome</keyword>
<proteinExistence type="predicted"/>
<dbReference type="Proteomes" id="UP000245539">
    <property type="component" value="Unassembled WGS sequence"/>
</dbReference>
<comment type="caution">
    <text evidence="1">The sequence shown here is derived from an EMBL/GenBank/DDBJ whole genome shotgun (WGS) entry which is preliminary data.</text>
</comment>
<evidence type="ECO:0000313" key="2">
    <source>
        <dbReference type="Proteomes" id="UP000245539"/>
    </source>
</evidence>
<gene>
    <name evidence="1" type="ORF">DKW60_04270</name>
</gene>
<dbReference type="AlphaFoldDB" id="A0A317CMW3"/>
<dbReference type="RefSeq" id="WP_109836432.1">
    <property type="nucleotide sequence ID" value="NZ_QGKM01000007.1"/>
</dbReference>
<name>A0A317CMW3_9GAMM</name>
<accession>A0A317CMW3</accession>
<evidence type="ECO:0000313" key="1">
    <source>
        <dbReference type="EMBL" id="PWQ99888.1"/>
    </source>
</evidence>
<organism evidence="1 2">
    <name type="scientific">Leucothrix pacifica</name>
    <dbReference type="NCBI Taxonomy" id="1247513"/>
    <lineage>
        <taxon>Bacteria</taxon>
        <taxon>Pseudomonadati</taxon>
        <taxon>Pseudomonadota</taxon>
        <taxon>Gammaproteobacteria</taxon>
        <taxon>Thiotrichales</taxon>
        <taxon>Thiotrichaceae</taxon>
        <taxon>Leucothrix</taxon>
    </lineage>
</organism>